<feature type="domain" description="DUF7196" evidence="1">
    <location>
        <begin position="1"/>
        <end position="62"/>
    </location>
</feature>
<dbReference type="Pfam" id="PF23826">
    <property type="entry name" value="DUF7196"/>
    <property type="match status" value="1"/>
</dbReference>
<dbReference type="EMBL" id="CACSIP010000055">
    <property type="protein sequence ID" value="CAA0134563.1"/>
    <property type="molecule type" value="Genomic_DNA"/>
</dbReference>
<organism evidence="2 3">
    <name type="scientific">Mycolicibacterium vanbaalenii</name>
    <name type="common">Mycobacterium vanbaalenii</name>
    <dbReference type="NCBI Taxonomy" id="110539"/>
    <lineage>
        <taxon>Bacteria</taxon>
        <taxon>Bacillati</taxon>
        <taxon>Actinomycetota</taxon>
        <taxon>Actinomycetes</taxon>
        <taxon>Mycobacteriales</taxon>
        <taxon>Mycobacteriaceae</taxon>
        <taxon>Mycolicibacterium</taxon>
    </lineage>
</organism>
<evidence type="ECO:0000313" key="2">
    <source>
        <dbReference type="EMBL" id="CAA0134563.1"/>
    </source>
</evidence>
<gene>
    <name evidence="2" type="ORF">AELLOGFF_06386</name>
</gene>
<evidence type="ECO:0000259" key="1">
    <source>
        <dbReference type="Pfam" id="PF23826"/>
    </source>
</evidence>
<dbReference type="InterPro" id="IPR055620">
    <property type="entry name" value="DUF7196"/>
</dbReference>
<proteinExistence type="predicted"/>
<keyword evidence="3" id="KW-1185">Reference proteome</keyword>
<dbReference type="Proteomes" id="UP000430146">
    <property type="component" value="Unassembled WGS sequence"/>
</dbReference>
<protein>
    <recommendedName>
        <fullName evidence="1">DUF7196 domain-containing protein</fullName>
    </recommendedName>
</protein>
<dbReference type="AlphaFoldDB" id="A0A5S9R9M3"/>
<dbReference type="RefSeq" id="WP_425295018.1">
    <property type="nucleotide sequence ID" value="NZ_CACSIP010000055.1"/>
</dbReference>
<accession>A0A5S9R9M3</accession>
<evidence type="ECO:0000313" key="3">
    <source>
        <dbReference type="Proteomes" id="UP000430146"/>
    </source>
</evidence>
<sequence>MGCNCRGSKSAGQRTASGREIAGYQLIFPAGSGMESVTYSTPLEAKNARHDSGIVGSTIQTLYR</sequence>
<reference evidence="2 3" key="1">
    <citation type="submission" date="2019-11" db="EMBL/GenBank/DDBJ databases">
        <authorList>
            <person name="Holert J."/>
        </authorList>
    </citation>
    <scope>NUCLEOTIDE SEQUENCE [LARGE SCALE GENOMIC DNA]</scope>
    <source>
        <strain evidence="2">BC8_1</strain>
    </source>
</reference>
<name>A0A5S9R9M3_MYCVN</name>